<evidence type="ECO:0000313" key="5">
    <source>
        <dbReference type="Proteomes" id="UP000679992"/>
    </source>
</evidence>
<sequence>METVRVDYFTRSIKAWSLCLIECVFFMPLFLLAYSFLVPEQLSLLALCSLPLMSLAGVTVRSALPVFWKRAGASVLLGTLFAVAIGGLGNGTILGVMVCLFAGTVLAYQGVTSAGRTNQNKLYKIGIGLYLLAGILFPRFTELEGFMPFITWVGVLCLAWTLFAVNRSYVRYNTFSEEEAGNRLPRGLRGHNMTWIGAIVLAALLLATGAGRWAGGVLLGMLRQIVGWLTRSSGEPVAIPEEDTGGPAAFPMETGKSHEPGWLSQFLNILFYLFATAVILALVAVVLYWLYKNAGGIWRRWMDRLLAMLGRAGKAERNEAFVDEEIRLKMGKSMSPKWQNWRGIFGSRSGKKVTLEDLPDNRERIRYLYRHLLHAEQAQGYQLKPYFTPQETEAELRQQPVPKSREGKSAWGKRRSAAKELLGLYYKARYKEQEPSDDEIARIKRELDL</sequence>
<feature type="transmembrane region" description="Helical" evidence="2">
    <location>
        <begin position="193"/>
        <end position="214"/>
    </location>
</feature>
<gene>
    <name evidence="4" type="ORF">J42TS3_17750</name>
</gene>
<evidence type="ECO:0000256" key="2">
    <source>
        <dbReference type="SAM" id="Phobius"/>
    </source>
</evidence>
<keyword evidence="5" id="KW-1185">Reference proteome</keyword>
<keyword evidence="2" id="KW-1133">Transmembrane helix</keyword>
<accession>A0ABQ4M9S9</accession>
<feature type="region of interest" description="Disordered" evidence="1">
    <location>
        <begin position="393"/>
        <end position="414"/>
    </location>
</feature>
<protein>
    <recommendedName>
        <fullName evidence="3">Protein-glutamine gamma-glutamyltransferase-like C-terminal domain-containing protein</fullName>
    </recommendedName>
</protein>
<feature type="transmembrane region" description="Helical" evidence="2">
    <location>
        <begin position="146"/>
        <end position="165"/>
    </location>
</feature>
<keyword evidence="2" id="KW-0812">Transmembrane</keyword>
<feature type="transmembrane region" description="Helical" evidence="2">
    <location>
        <begin position="122"/>
        <end position="140"/>
    </location>
</feature>
<dbReference type="EMBL" id="BOSL01000004">
    <property type="protein sequence ID" value="GIP52740.1"/>
    <property type="molecule type" value="Genomic_DNA"/>
</dbReference>
<feature type="domain" description="Protein-glutamine gamma-glutamyltransferase-like C-terminal" evidence="3">
    <location>
        <begin position="368"/>
        <end position="447"/>
    </location>
</feature>
<keyword evidence="2" id="KW-0472">Membrane</keyword>
<comment type="caution">
    <text evidence="4">The sequence shown here is derived from an EMBL/GenBank/DDBJ whole genome shotgun (WGS) entry which is preliminary data.</text>
</comment>
<feature type="transmembrane region" description="Helical" evidence="2">
    <location>
        <begin position="92"/>
        <end position="110"/>
    </location>
</feature>
<organism evidence="4 5">
    <name type="scientific">Paenibacillus vini</name>
    <dbReference type="NCBI Taxonomy" id="1476024"/>
    <lineage>
        <taxon>Bacteria</taxon>
        <taxon>Bacillati</taxon>
        <taxon>Bacillota</taxon>
        <taxon>Bacilli</taxon>
        <taxon>Bacillales</taxon>
        <taxon>Paenibacillaceae</taxon>
        <taxon>Paenibacillus</taxon>
    </lineage>
</organism>
<evidence type="ECO:0000259" key="3">
    <source>
        <dbReference type="Pfam" id="PF13559"/>
    </source>
</evidence>
<evidence type="ECO:0000313" key="4">
    <source>
        <dbReference type="EMBL" id="GIP52740.1"/>
    </source>
</evidence>
<feature type="transmembrane region" description="Helical" evidence="2">
    <location>
        <begin position="269"/>
        <end position="291"/>
    </location>
</feature>
<feature type="transmembrane region" description="Helical" evidence="2">
    <location>
        <begin position="67"/>
        <end position="86"/>
    </location>
</feature>
<dbReference type="Pfam" id="PF13559">
    <property type="entry name" value="DUF4129"/>
    <property type="match status" value="1"/>
</dbReference>
<dbReference type="RefSeq" id="WP_213654464.1">
    <property type="nucleotide sequence ID" value="NZ_BOSL01000004.1"/>
</dbReference>
<dbReference type="InterPro" id="IPR025403">
    <property type="entry name" value="TgpA-like_C"/>
</dbReference>
<evidence type="ECO:0000256" key="1">
    <source>
        <dbReference type="SAM" id="MobiDB-lite"/>
    </source>
</evidence>
<dbReference type="Proteomes" id="UP000679992">
    <property type="component" value="Unassembled WGS sequence"/>
</dbReference>
<proteinExistence type="predicted"/>
<name>A0ABQ4M9S9_9BACL</name>
<feature type="transmembrane region" description="Helical" evidence="2">
    <location>
        <begin position="15"/>
        <end position="36"/>
    </location>
</feature>
<reference evidence="4 5" key="1">
    <citation type="submission" date="2021-03" db="EMBL/GenBank/DDBJ databases">
        <title>Antimicrobial resistance genes in bacteria isolated from Japanese honey, and their potential for conferring macrolide and lincosamide resistance in the American foulbrood pathogen Paenibacillus larvae.</title>
        <authorList>
            <person name="Okamoto M."/>
            <person name="Kumagai M."/>
            <person name="Kanamori H."/>
            <person name="Takamatsu D."/>
        </authorList>
    </citation>
    <scope>NUCLEOTIDE SEQUENCE [LARGE SCALE GENOMIC DNA]</scope>
    <source>
        <strain evidence="4 5">J42TS3</strain>
    </source>
</reference>
<feature type="transmembrane region" description="Helical" evidence="2">
    <location>
        <begin position="42"/>
        <end position="60"/>
    </location>
</feature>